<dbReference type="RefSeq" id="WP_204031531.1">
    <property type="nucleotide sequence ID" value="NZ_BOOW01000045.1"/>
</dbReference>
<keyword evidence="2" id="KW-0560">Oxidoreductase</keyword>
<evidence type="ECO:0000256" key="2">
    <source>
        <dbReference type="ARBA" id="ARBA00023002"/>
    </source>
</evidence>
<evidence type="ECO:0000259" key="3">
    <source>
        <dbReference type="SMART" id="SM00822"/>
    </source>
</evidence>
<dbReference type="PANTHER" id="PTHR42760:SF133">
    <property type="entry name" value="3-OXOACYL-[ACYL-CARRIER-PROTEIN] REDUCTASE"/>
    <property type="match status" value="1"/>
</dbReference>
<dbReference type="InterPro" id="IPR002347">
    <property type="entry name" value="SDR_fam"/>
</dbReference>
<dbReference type="AlphaFoldDB" id="A0A919RNR7"/>
<comment type="similarity">
    <text evidence="1">Belongs to the short-chain dehydrogenases/reductases (SDR) family.</text>
</comment>
<dbReference type="SUPFAM" id="SSF51735">
    <property type="entry name" value="NAD(P)-binding Rossmann-fold domains"/>
    <property type="match status" value="1"/>
</dbReference>
<dbReference type="GO" id="GO:0016616">
    <property type="term" value="F:oxidoreductase activity, acting on the CH-OH group of donors, NAD or NADP as acceptor"/>
    <property type="evidence" value="ECO:0007669"/>
    <property type="project" value="TreeGrafter"/>
</dbReference>
<dbReference type="Gene3D" id="3.40.50.720">
    <property type="entry name" value="NAD(P)-binding Rossmann-like Domain"/>
    <property type="match status" value="1"/>
</dbReference>
<dbReference type="CDD" id="cd05233">
    <property type="entry name" value="SDR_c"/>
    <property type="match status" value="1"/>
</dbReference>
<evidence type="ECO:0000256" key="1">
    <source>
        <dbReference type="ARBA" id="ARBA00006484"/>
    </source>
</evidence>
<accession>A0A919RNR7</accession>
<organism evidence="4 5">
    <name type="scientific">Sinosporangium siamense</name>
    <dbReference type="NCBI Taxonomy" id="1367973"/>
    <lineage>
        <taxon>Bacteria</taxon>
        <taxon>Bacillati</taxon>
        <taxon>Actinomycetota</taxon>
        <taxon>Actinomycetes</taxon>
        <taxon>Streptosporangiales</taxon>
        <taxon>Streptosporangiaceae</taxon>
        <taxon>Sinosporangium</taxon>
    </lineage>
</organism>
<dbReference type="InterPro" id="IPR036291">
    <property type="entry name" value="NAD(P)-bd_dom_sf"/>
</dbReference>
<proteinExistence type="inferred from homology"/>
<dbReference type="PROSITE" id="PS00061">
    <property type="entry name" value="ADH_SHORT"/>
    <property type="match status" value="1"/>
</dbReference>
<dbReference type="EMBL" id="BOOW01000045">
    <property type="protein sequence ID" value="GII96537.1"/>
    <property type="molecule type" value="Genomic_DNA"/>
</dbReference>
<dbReference type="PRINTS" id="PR00080">
    <property type="entry name" value="SDRFAMILY"/>
</dbReference>
<sequence length="243" mass="25403">MPIHDAGTPGAAVVTGGARGIGAACAARLTANGQPVVVWDREAPEHAIQGVDYVPVDVGKADDVARAASALGRVDLLINAAGVTGFGRAEDITPELWREVLESNLYGSFHTAHALFAALRRAKGQIVNIASITAGVPGEGRVAYCTSKAGVVTMTKVLALEWAAHGIRVNCVSPGYTRTRMVQDALNAGHLDERAILRRTPQGRLAEPGEIADAVLLLTDERLSHVTGDNLVIDGGWSVNGAY</sequence>
<name>A0A919RNR7_9ACTN</name>
<dbReference type="FunFam" id="3.40.50.720:FF:000084">
    <property type="entry name" value="Short-chain dehydrogenase reductase"/>
    <property type="match status" value="1"/>
</dbReference>
<gene>
    <name evidence="4" type="ORF">Ssi02_67680</name>
</gene>
<dbReference type="PANTHER" id="PTHR42760">
    <property type="entry name" value="SHORT-CHAIN DEHYDROGENASES/REDUCTASES FAMILY MEMBER"/>
    <property type="match status" value="1"/>
</dbReference>
<feature type="domain" description="Ketoreductase" evidence="3">
    <location>
        <begin position="10"/>
        <end position="179"/>
    </location>
</feature>
<reference evidence="4" key="1">
    <citation type="submission" date="2021-01" db="EMBL/GenBank/DDBJ databases">
        <title>Whole genome shotgun sequence of Sinosporangium siamense NBRC 109515.</title>
        <authorList>
            <person name="Komaki H."/>
            <person name="Tamura T."/>
        </authorList>
    </citation>
    <scope>NUCLEOTIDE SEQUENCE</scope>
    <source>
        <strain evidence="4">NBRC 109515</strain>
    </source>
</reference>
<dbReference type="InterPro" id="IPR020904">
    <property type="entry name" value="Sc_DH/Rdtase_CS"/>
</dbReference>
<evidence type="ECO:0000313" key="5">
    <source>
        <dbReference type="Proteomes" id="UP000606172"/>
    </source>
</evidence>
<keyword evidence="5" id="KW-1185">Reference proteome</keyword>
<evidence type="ECO:0000313" key="4">
    <source>
        <dbReference type="EMBL" id="GII96537.1"/>
    </source>
</evidence>
<dbReference type="Proteomes" id="UP000606172">
    <property type="component" value="Unassembled WGS sequence"/>
</dbReference>
<dbReference type="Pfam" id="PF13561">
    <property type="entry name" value="adh_short_C2"/>
    <property type="match status" value="1"/>
</dbReference>
<dbReference type="PRINTS" id="PR00081">
    <property type="entry name" value="GDHRDH"/>
</dbReference>
<dbReference type="SMART" id="SM00822">
    <property type="entry name" value="PKS_KR"/>
    <property type="match status" value="1"/>
</dbReference>
<dbReference type="InterPro" id="IPR057326">
    <property type="entry name" value="KR_dom"/>
</dbReference>
<protein>
    <submittedName>
        <fullName evidence="4">D-threitol dehydrogenase</fullName>
    </submittedName>
</protein>
<comment type="caution">
    <text evidence="4">The sequence shown here is derived from an EMBL/GenBank/DDBJ whole genome shotgun (WGS) entry which is preliminary data.</text>
</comment>